<sequence length="631" mass="73292">MKNEGRVLMENRITFYSTHDLAFSMEYVRIKERIKRLQNLSKPGLMDILELAQICRYLDTGNDSKKTSNSEKVIKKEINKWFSTISIDNLISEITRSSLSKQYEDELWERIALSKYSDNEVKKILTKYSDNKIVYPMRNKKIVKKYGYSILQNLIKYDGSAEIILSRKENGVTLPSELVENEEDKILTQYIDSKRPNPGFLKAISLDGTASYSVRLRALKKYSSTIEKHFQEHHTGRIGTEINVEITTDLNANQDYDVQKEENGSNIKLIIRFNGNHLLNLVDWPTILNNFEFIFGLINSDGILNMAPFTEQGGVLERILSETGTGMFPDNFTFKQLASIDILSFNAYYFFLQRQGIDLERIIEWFFNDYLVKNFKIEGLSISVVNAMSSSPELKTLNAMSQLHRIIRMYSLFSADKYFDRDLIDSFSDTPRFAEIGSIAHDKYIKVLDQGLVYAQYVLFSDQSPLSNSFEQNVGKSIATNNQKWSDFNEYQTAILDHLIRLHILQHDGKKLTFTDPSMYRLLHSSFTYGVIPTLKLDPFRNNKMLQKWSAKKMVIYQPTLLTPYESNLFDYYFSDKYPNGLGLRNKYAHGAFNSIPISMHRLNYMLCLLFIVLIILKIKNELDLNDRRNQ</sequence>
<evidence type="ECO:0000256" key="1">
    <source>
        <dbReference type="SAM" id="Phobius"/>
    </source>
</evidence>
<evidence type="ECO:0000313" key="3">
    <source>
        <dbReference type="Proteomes" id="UP000051330"/>
    </source>
</evidence>
<proteinExistence type="predicted"/>
<evidence type="ECO:0000313" key="2">
    <source>
        <dbReference type="EMBL" id="KRL14621.1"/>
    </source>
</evidence>
<feature type="transmembrane region" description="Helical" evidence="1">
    <location>
        <begin position="603"/>
        <end position="619"/>
    </location>
</feature>
<accession>A0A0R1N344</accession>
<dbReference type="EMBL" id="AZEC01000001">
    <property type="protein sequence ID" value="KRL14621.1"/>
    <property type="molecule type" value="Genomic_DNA"/>
</dbReference>
<keyword evidence="1" id="KW-1133">Transmembrane helix</keyword>
<dbReference type="Proteomes" id="UP000051330">
    <property type="component" value="Unassembled WGS sequence"/>
</dbReference>
<dbReference type="AlphaFoldDB" id="A0A0R1N344"/>
<protein>
    <submittedName>
        <fullName evidence="2">Uncharacterized protein</fullName>
    </submittedName>
</protein>
<dbReference type="PATRIC" id="fig|1423792.3.peg.279"/>
<organism evidence="2 3">
    <name type="scientific">Schleiferilactobacillus perolens DSM 12744</name>
    <dbReference type="NCBI Taxonomy" id="1423792"/>
    <lineage>
        <taxon>Bacteria</taxon>
        <taxon>Bacillati</taxon>
        <taxon>Bacillota</taxon>
        <taxon>Bacilli</taxon>
        <taxon>Lactobacillales</taxon>
        <taxon>Lactobacillaceae</taxon>
        <taxon>Schleiferilactobacillus</taxon>
    </lineage>
</organism>
<name>A0A0R1N344_9LACO</name>
<reference evidence="2 3" key="1">
    <citation type="journal article" date="2015" name="Genome Announc.">
        <title>Expanding the biotechnology potential of lactobacilli through comparative genomics of 213 strains and associated genera.</title>
        <authorList>
            <person name="Sun Z."/>
            <person name="Harris H.M."/>
            <person name="McCann A."/>
            <person name="Guo C."/>
            <person name="Argimon S."/>
            <person name="Zhang W."/>
            <person name="Yang X."/>
            <person name="Jeffery I.B."/>
            <person name="Cooney J.C."/>
            <person name="Kagawa T.F."/>
            <person name="Liu W."/>
            <person name="Song Y."/>
            <person name="Salvetti E."/>
            <person name="Wrobel A."/>
            <person name="Rasinkangas P."/>
            <person name="Parkhill J."/>
            <person name="Rea M.C."/>
            <person name="O'Sullivan O."/>
            <person name="Ritari J."/>
            <person name="Douillard F.P."/>
            <person name="Paul Ross R."/>
            <person name="Yang R."/>
            <person name="Briner A.E."/>
            <person name="Felis G.E."/>
            <person name="de Vos W.M."/>
            <person name="Barrangou R."/>
            <person name="Klaenhammer T.R."/>
            <person name="Caufield P.W."/>
            <person name="Cui Y."/>
            <person name="Zhang H."/>
            <person name="O'Toole P.W."/>
        </authorList>
    </citation>
    <scope>NUCLEOTIDE SEQUENCE [LARGE SCALE GENOMIC DNA]</scope>
    <source>
        <strain evidence="2 3">DSM 12744</strain>
    </source>
</reference>
<keyword evidence="3" id="KW-1185">Reference proteome</keyword>
<keyword evidence="1" id="KW-0812">Transmembrane</keyword>
<comment type="caution">
    <text evidence="2">The sequence shown here is derived from an EMBL/GenBank/DDBJ whole genome shotgun (WGS) entry which is preliminary data.</text>
</comment>
<keyword evidence="1" id="KW-0472">Membrane</keyword>
<gene>
    <name evidence="2" type="ORF">FD09_GL000274</name>
</gene>